<dbReference type="Proteomes" id="UP000789702">
    <property type="component" value="Unassembled WGS sequence"/>
</dbReference>
<evidence type="ECO:0000313" key="2">
    <source>
        <dbReference type="Proteomes" id="UP000789702"/>
    </source>
</evidence>
<protein>
    <submittedName>
        <fullName evidence="1">12741_t:CDS:1</fullName>
    </submittedName>
</protein>
<proteinExistence type="predicted"/>
<organism evidence="1 2">
    <name type="scientific">Dentiscutata heterogama</name>
    <dbReference type="NCBI Taxonomy" id="1316150"/>
    <lineage>
        <taxon>Eukaryota</taxon>
        <taxon>Fungi</taxon>
        <taxon>Fungi incertae sedis</taxon>
        <taxon>Mucoromycota</taxon>
        <taxon>Glomeromycotina</taxon>
        <taxon>Glomeromycetes</taxon>
        <taxon>Diversisporales</taxon>
        <taxon>Gigasporaceae</taxon>
        <taxon>Dentiscutata</taxon>
    </lineage>
</organism>
<comment type="caution">
    <text evidence="1">The sequence shown here is derived from an EMBL/GenBank/DDBJ whole genome shotgun (WGS) entry which is preliminary data.</text>
</comment>
<feature type="non-terminal residue" evidence="1">
    <location>
        <position position="140"/>
    </location>
</feature>
<gene>
    <name evidence="1" type="ORF">DHETER_LOCUS13282</name>
</gene>
<accession>A0ACA9PYP9</accession>
<evidence type="ECO:0000313" key="1">
    <source>
        <dbReference type="EMBL" id="CAG8728483.1"/>
    </source>
</evidence>
<dbReference type="EMBL" id="CAJVPU010035743">
    <property type="protein sequence ID" value="CAG8728483.1"/>
    <property type="molecule type" value="Genomic_DNA"/>
</dbReference>
<sequence length="140" mass="16138">MAGYKRNQDSFQASNSNNNINNLITTNSSEAQQTKRQRSENNDYESICWKYFEPFEVPKENGTITKCTVPGCTTRYSWCGSTSNLSSGLINPQIELPLEKQINKVYERLFLQLKLKAQQANSVMLSIDHIYIEEIEEYKP</sequence>
<reference evidence="1" key="1">
    <citation type="submission" date="2021-06" db="EMBL/GenBank/DDBJ databases">
        <authorList>
            <person name="Kallberg Y."/>
            <person name="Tangrot J."/>
            <person name="Rosling A."/>
        </authorList>
    </citation>
    <scope>NUCLEOTIDE SEQUENCE</scope>
    <source>
        <strain evidence="1">IL203A</strain>
    </source>
</reference>
<keyword evidence="2" id="KW-1185">Reference proteome</keyword>
<name>A0ACA9PYP9_9GLOM</name>